<dbReference type="Gene3D" id="1.10.2010.10">
    <property type="entry name" value="Crustacean CHH/MIH/GIH neurohormone"/>
    <property type="match status" value="1"/>
</dbReference>
<dbReference type="InterPro" id="IPR000346">
    <property type="entry name" value="Hyperglycemic1"/>
</dbReference>
<dbReference type="Proteomes" id="UP000504606">
    <property type="component" value="Unplaced"/>
</dbReference>
<evidence type="ECO:0000313" key="8">
    <source>
        <dbReference type="Proteomes" id="UP000504606"/>
    </source>
</evidence>
<dbReference type="CTD" id="37921"/>
<evidence type="ECO:0000256" key="6">
    <source>
        <dbReference type="ARBA" id="ARBA00023157"/>
    </source>
</evidence>
<sequence>MAMMVMTPTVTMIKVFYSKIQQLGCRLYKMPPLVARSWACSLACVALLGCLVSAPCSAMVLGHYAGHVGHLGHPLSKRSFFDIQCKGVYDKSIFARLDRICEDCYNLFREPQLHSLCRSDCYSTVYFKGCLEALLLKEEEAKFDLMIESLSGGLQ</sequence>
<dbReference type="GO" id="GO:0007623">
    <property type="term" value="P:circadian rhythm"/>
    <property type="evidence" value="ECO:0007669"/>
    <property type="project" value="TreeGrafter"/>
</dbReference>
<keyword evidence="5" id="KW-0372">Hormone</keyword>
<evidence type="ECO:0000256" key="5">
    <source>
        <dbReference type="ARBA" id="ARBA00022702"/>
    </source>
</evidence>
<evidence type="ECO:0000313" key="9">
    <source>
        <dbReference type="RefSeq" id="XP_026283573.1"/>
    </source>
</evidence>
<dbReference type="FunFam" id="1.10.2010.10:FF:000001">
    <property type="entry name" value="Ion transport peptide isoform C"/>
    <property type="match status" value="1"/>
</dbReference>
<protein>
    <submittedName>
        <fullName evidence="9">Ion transport peptide isoform X1</fullName>
    </submittedName>
</protein>
<keyword evidence="3" id="KW-0964">Secreted</keyword>
<dbReference type="PRINTS" id="PR00548">
    <property type="entry name" value="HYPRGLYCEMC1"/>
</dbReference>
<comment type="similarity">
    <text evidence="2">Belongs to the arthropod CHH/MIH/GIH/VIH hormone family.</text>
</comment>
<dbReference type="InterPro" id="IPR031098">
    <property type="entry name" value="Crust_neurohorm"/>
</dbReference>
<dbReference type="PRINTS" id="PR00550">
    <property type="entry name" value="HYPRGLYCEMIC"/>
</dbReference>
<accession>A0A6J1SRX0</accession>
<feature type="disulfide bond" evidence="7">
    <location>
        <begin position="104"/>
        <end position="130"/>
    </location>
</feature>
<evidence type="ECO:0000256" key="4">
    <source>
        <dbReference type="ARBA" id="ARBA00022685"/>
    </source>
</evidence>
<dbReference type="GO" id="GO:0005184">
    <property type="term" value="F:neuropeptide hormone activity"/>
    <property type="evidence" value="ECO:0007669"/>
    <property type="project" value="InterPro"/>
</dbReference>
<evidence type="ECO:0000256" key="7">
    <source>
        <dbReference type="PIRSR" id="PIRSR631098-51"/>
    </source>
</evidence>
<dbReference type="KEGG" id="foc:113210003"/>
<feature type="disulfide bond" evidence="7">
    <location>
        <begin position="101"/>
        <end position="117"/>
    </location>
</feature>
<dbReference type="RefSeq" id="XP_026283573.1">
    <property type="nucleotide sequence ID" value="XM_026427788.2"/>
</dbReference>
<keyword evidence="4" id="KW-0165">Cleavage on pair of basic residues</keyword>
<keyword evidence="6 7" id="KW-1015">Disulfide bond</keyword>
<dbReference type="InterPro" id="IPR035957">
    <property type="entry name" value="Crust_neurohorm_sf"/>
</dbReference>
<dbReference type="PROSITE" id="PS01250">
    <property type="entry name" value="CHH_MIH_GIH"/>
    <property type="match status" value="1"/>
</dbReference>
<dbReference type="GO" id="GO:0005576">
    <property type="term" value="C:extracellular region"/>
    <property type="evidence" value="ECO:0007669"/>
    <property type="project" value="UniProtKB-SubCell"/>
</dbReference>
<comment type="subcellular location">
    <subcellularLocation>
        <location evidence="1">Secreted</location>
    </subcellularLocation>
</comment>
<dbReference type="AlphaFoldDB" id="A0A6J1SRX0"/>
<evidence type="ECO:0000256" key="2">
    <source>
        <dbReference type="ARBA" id="ARBA00005447"/>
    </source>
</evidence>
<dbReference type="InterPro" id="IPR001166">
    <property type="entry name" value="Hyperglycemic"/>
</dbReference>
<dbReference type="SUPFAM" id="SSF81778">
    <property type="entry name" value="Crustacean CHH/MIH/GIH neurohormone"/>
    <property type="match status" value="1"/>
</dbReference>
<name>A0A6J1SRX0_FRAOC</name>
<feature type="disulfide bond" evidence="7">
    <location>
        <begin position="85"/>
        <end position="121"/>
    </location>
</feature>
<evidence type="ECO:0000256" key="1">
    <source>
        <dbReference type="ARBA" id="ARBA00004613"/>
    </source>
</evidence>
<reference evidence="9" key="1">
    <citation type="submission" date="2025-08" db="UniProtKB">
        <authorList>
            <consortium name="RefSeq"/>
        </authorList>
    </citation>
    <scope>IDENTIFICATION</scope>
    <source>
        <tissue evidence="9">Whole organism</tissue>
    </source>
</reference>
<dbReference type="PANTHER" id="PTHR35981:SF2">
    <property type="entry name" value="ION TRANSPORT PEPTIDE, ISOFORM C"/>
    <property type="match status" value="1"/>
</dbReference>
<gene>
    <name evidence="9" type="primary">LOC113210003</name>
</gene>
<dbReference type="Pfam" id="PF01147">
    <property type="entry name" value="Crust_neurohorm"/>
    <property type="match status" value="1"/>
</dbReference>
<dbReference type="PANTHER" id="PTHR35981">
    <property type="entry name" value="ION TRANSPORT PEPTIDE, ISOFORM C"/>
    <property type="match status" value="1"/>
</dbReference>
<proteinExistence type="inferred from homology"/>
<keyword evidence="8" id="KW-1185">Reference proteome</keyword>
<organism evidence="8 9">
    <name type="scientific">Frankliniella occidentalis</name>
    <name type="common">Western flower thrips</name>
    <name type="synonym">Euthrips occidentalis</name>
    <dbReference type="NCBI Taxonomy" id="133901"/>
    <lineage>
        <taxon>Eukaryota</taxon>
        <taxon>Metazoa</taxon>
        <taxon>Ecdysozoa</taxon>
        <taxon>Arthropoda</taxon>
        <taxon>Hexapoda</taxon>
        <taxon>Insecta</taxon>
        <taxon>Pterygota</taxon>
        <taxon>Neoptera</taxon>
        <taxon>Paraneoptera</taxon>
        <taxon>Thysanoptera</taxon>
        <taxon>Terebrantia</taxon>
        <taxon>Thripoidea</taxon>
        <taxon>Thripidae</taxon>
        <taxon>Frankliniella</taxon>
    </lineage>
</organism>
<evidence type="ECO:0000256" key="3">
    <source>
        <dbReference type="ARBA" id="ARBA00022525"/>
    </source>
</evidence>
<dbReference type="InterPro" id="IPR018251">
    <property type="entry name" value="Crust_neurhormone_CS"/>
</dbReference>
<dbReference type="GeneID" id="113210003"/>